<organism evidence="2 3">
    <name type="scientific">Acaulospora morrowiae</name>
    <dbReference type="NCBI Taxonomy" id="94023"/>
    <lineage>
        <taxon>Eukaryota</taxon>
        <taxon>Fungi</taxon>
        <taxon>Fungi incertae sedis</taxon>
        <taxon>Mucoromycota</taxon>
        <taxon>Glomeromycotina</taxon>
        <taxon>Glomeromycetes</taxon>
        <taxon>Diversisporales</taxon>
        <taxon>Acaulosporaceae</taxon>
        <taxon>Acaulospora</taxon>
    </lineage>
</organism>
<protein>
    <submittedName>
        <fullName evidence="2">4259_t:CDS:1</fullName>
    </submittedName>
</protein>
<proteinExistence type="predicted"/>
<name>A0A9N9H5S4_9GLOM</name>
<dbReference type="PROSITE" id="PS50011">
    <property type="entry name" value="PROTEIN_KINASE_DOM"/>
    <property type="match status" value="1"/>
</dbReference>
<dbReference type="OrthoDB" id="2437857at2759"/>
<dbReference type="Pfam" id="PF07714">
    <property type="entry name" value="PK_Tyr_Ser-Thr"/>
    <property type="match status" value="1"/>
</dbReference>
<dbReference type="InterPro" id="IPR011009">
    <property type="entry name" value="Kinase-like_dom_sf"/>
</dbReference>
<dbReference type="InterPro" id="IPR000719">
    <property type="entry name" value="Prot_kinase_dom"/>
</dbReference>
<dbReference type="GO" id="GO:0005737">
    <property type="term" value="C:cytoplasm"/>
    <property type="evidence" value="ECO:0007669"/>
    <property type="project" value="TreeGrafter"/>
</dbReference>
<evidence type="ECO:0000313" key="2">
    <source>
        <dbReference type="EMBL" id="CAG8660757.1"/>
    </source>
</evidence>
<keyword evidence="3" id="KW-1185">Reference proteome</keyword>
<dbReference type="InterPro" id="IPR001245">
    <property type="entry name" value="Ser-Thr/Tyr_kinase_cat_dom"/>
</dbReference>
<feature type="non-terminal residue" evidence="2">
    <location>
        <position position="423"/>
    </location>
</feature>
<dbReference type="GO" id="GO:0007165">
    <property type="term" value="P:signal transduction"/>
    <property type="evidence" value="ECO:0007669"/>
    <property type="project" value="TreeGrafter"/>
</dbReference>
<dbReference type="GO" id="GO:0004672">
    <property type="term" value="F:protein kinase activity"/>
    <property type="evidence" value="ECO:0007669"/>
    <property type="project" value="InterPro"/>
</dbReference>
<feature type="domain" description="Protein kinase" evidence="1">
    <location>
        <begin position="64"/>
        <end position="356"/>
    </location>
</feature>
<dbReference type="Proteomes" id="UP000789342">
    <property type="component" value="Unassembled WGS sequence"/>
</dbReference>
<dbReference type="InterPro" id="IPR050167">
    <property type="entry name" value="Ser_Thr_protein_kinase"/>
</dbReference>
<dbReference type="Gene3D" id="1.10.510.10">
    <property type="entry name" value="Transferase(Phosphotransferase) domain 1"/>
    <property type="match status" value="1"/>
</dbReference>
<accession>A0A9N9H5S4</accession>
<dbReference type="SUPFAM" id="SSF56112">
    <property type="entry name" value="Protein kinase-like (PK-like)"/>
    <property type="match status" value="1"/>
</dbReference>
<dbReference type="AlphaFoldDB" id="A0A9N9H5S4"/>
<sequence length="423" mass="49121">MPRCSECGKKVSNGYCKPCNSAHWWDNLQNWTSGNANIDGLIWDSQLNADERWKTLEWIEYSNLKNIEYIAEGGFGIIYKAVWIDGPIKEERIRKRRYFSWSRYKNMVSCWNTEKSEWNRHSNWTVAIKKCRKATSASLEFLDEMKNNSNLNLNDYVNRIYGVTRDPLTNEYAIVTAFQNGGSLRKVISENHNKLSWKKIILMLSDISRGLAEIHSRGYCHKDFHSGNILNSIYGNIYPMIGDFGLSRPMNESVTDKVYGVIPFVAPEVLSGKKYSKAADIYGLGMIMYEIISVEPPFVERDYDQDLALVICKGERPLIPEYAPEYYIDLMTKCWDPIPANRSTADELWNQFNDWGNMNLDGLQNMGFTYERESRWKKRLTAVKESPRPIKKSHNSFASKHLDYSDYISHNNSLYLKETNNIT</sequence>
<dbReference type="GO" id="GO:0005524">
    <property type="term" value="F:ATP binding"/>
    <property type="evidence" value="ECO:0007669"/>
    <property type="project" value="InterPro"/>
</dbReference>
<comment type="caution">
    <text evidence="2">The sequence shown here is derived from an EMBL/GenBank/DDBJ whole genome shotgun (WGS) entry which is preliminary data.</text>
</comment>
<evidence type="ECO:0000313" key="3">
    <source>
        <dbReference type="Proteomes" id="UP000789342"/>
    </source>
</evidence>
<dbReference type="EMBL" id="CAJVPV010011396">
    <property type="protein sequence ID" value="CAG8660757.1"/>
    <property type="molecule type" value="Genomic_DNA"/>
</dbReference>
<dbReference type="PANTHER" id="PTHR23257">
    <property type="entry name" value="SERINE-THREONINE PROTEIN KINASE"/>
    <property type="match status" value="1"/>
</dbReference>
<gene>
    <name evidence="2" type="ORF">AMORRO_LOCUS10395</name>
</gene>
<evidence type="ECO:0000259" key="1">
    <source>
        <dbReference type="PROSITE" id="PS50011"/>
    </source>
</evidence>
<reference evidence="2" key="1">
    <citation type="submission" date="2021-06" db="EMBL/GenBank/DDBJ databases">
        <authorList>
            <person name="Kallberg Y."/>
            <person name="Tangrot J."/>
            <person name="Rosling A."/>
        </authorList>
    </citation>
    <scope>NUCLEOTIDE SEQUENCE</scope>
    <source>
        <strain evidence="2">CL551</strain>
    </source>
</reference>